<name>A0AAE3GFV4_9PSEU</name>
<feature type="compositionally biased region" description="Basic and acidic residues" evidence="1">
    <location>
        <begin position="62"/>
        <end position="74"/>
    </location>
</feature>
<evidence type="ECO:0000313" key="3">
    <source>
        <dbReference type="Proteomes" id="UP001206128"/>
    </source>
</evidence>
<sequence>MLSCGFIGEGVRKVPVRQSRPDANDLDPPCGPPSPARCEPARPAPPDHHRSDWPAAPTAGHGHADSDCPRTPRR</sequence>
<feature type="region of interest" description="Disordered" evidence="1">
    <location>
        <begin position="1"/>
        <end position="74"/>
    </location>
</feature>
<evidence type="ECO:0000256" key="1">
    <source>
        <dbReference type="SAM" id="MobiDB-lite"/>
    </source>
</evidence>
<proteinExistence type="predicted"/>
<accession>A0AAE3GFV4</accession>
<dbReference type="Proteomes" id="UP001206128">
    <property type="component" value="Unassembled WGS sequence"/>
</dbReference>
<keyword evidence="3" id="KW-1185">Reference proteome</keyword>
<organism evidence="2 3">
    <name type="scientific">Goodfellowiella coeruleoviolacea</name>
    <dbReference type="NCBI Taxonomy" id="334858"/>
    <lineage>
        <taxon>Bacteria</taxon>
        <taxon>Bacillati</taxon>
        <taxon>Actinomycetota</taxon>
        <taxon>Actinomycetes</taxon>
        <taxon>Pseudonocardiales</taxon>
        <taxon>Pseudonocardiaceae</taxon>
        <taxon>Goodfellowiella</taxon>
    </lineage>
</organism>
<comment type="caution">
    <text evidence="2">The sequence shown here is derived from an EMBL/GenBank/DDBJ whole genome shotgun (WGS) entry which is preliminary data.</text>
</comment>
<dbReference type="AlphaFoldDB" id="A0AAE3GFV4"/>
<reference evidence="2" key="1">
    <citation type="submission" date="2022-06" db="EMBL/GenBank/DDBJ databases">
        <title>Genomic Encyclopedia of Archaeal and Bacterial Type Strains, Phase II (KMG-II): from individual species to whole genera.</title>
        <authorList>
            <person name="Goeker M."/>
        </authorList>
    </citation>
    <scope>NUCLEOTIDE SEQUENCE</scope>
    <source>
        <strain evidence="2">DSM 43935</strain>
    </source>
</reference>
<protein>
    <submittedName>
        <fullName evidence="2">Uncharacterized protein</fullName>
    </submittedName>
</protein>
<evidence type="ECO:0000313" key="2">
    <source>
        <dbReference type="EMBL" id="MCP2166590.1"/>
    </source>
</evidence>
<dbReference type="EMBL" id="JAMTCK010000007">
    <property type="protein sequence ID" value="MCP2166590.1"/>
    <property type="molecule type" value="Genomic_DNA"/>
</dbReference>
<gene>
    <name evidence="2" type="ORF">LX83_003458</name>
</gene>